<dbReference type="RefSeq" id="WP_379187069.1">
    <property type="nucleotide sequence ID" value="NZ_JBHSOW010000018.1"/>
</dbReference>
<name>A0ABW0VUD6_9BACL</name>
<keyword evidence="2" id="KW-1185">Reference proteome</keyword>
<accession>A0ABW0VUD6</accession>
<dbReference type="Proteomes" id="UP001596047">
    <property type="component" value="Unassembled WGS sequence"/>
</dbReference>
<evidence type="ECO:0000313" key="2">
    <source>
        <dbReference type="Proteomes" id="UP001596047"/>
    </source>
</evidence>
<evidence type="ECO:0000313" key="1">
    <source>
        <dbReference type="EMBL" id="MFC5648602.1"/>
    </source>
</evidence>
<protein>
    <submittedName>
        <fullName evidence="1">Uncharacterized protein</fullName>
    </submittedName>
</protein>
<sequence>MVCDGIHTIQLDAGNVVEQLGLSHPDVLKVYSELERQYRAEDGEDNGD</sequence>
<gene>
    <name evidence="1" type="ORF">ACFPYJ_05570</name>
</gene>
<proteinExistence type="predicted"/>
<reference evidence="2" key="1">
    <citation type="journal article" date="2019" name="Int. J. Syst. Evol. Microbiol.">
        <title>The Global Catalogue of Microorganisms (GCM) 10K type strain sequencing project: providing services to taxonomists for standard genome sequencing and annotation.</title>
        <authorList>
            <consortium name="The Broad Institute Genomics Platform"/>
            <consortium name="The Broad Institute Genome Sequencing Center for Infectious Disease"/>
            <person name="Wu L."/>
            <person name="Ma J."/>
        </authorList>
    </citation>
    <scope>NUCLEOTIDE SEQUENCE [LARGE SCALE GENOMIC DNA]</scope>
    <source>
        <strain evidence="2">CGMCC 1.3240</strain>
    </source>
</reference>
<comment type="caution">
    <text evidence="1">The sequence shown here is derived from an EMBL/GenBank/DDBJ whole genome shotgun (WGS) entry which is preliminary data.</text>
</comment>
<dbReference type="EMBL" id="JBHSOW010000018">
    <property type="protein sequence ID" value="MFC5648602.1"/>
    <property type="molecule type" value="Genomic_DNA"/>
</dbReference>
<organism evidence="1 2">
    <name type="scientific">Paenibacillus solisilvae</name>
    <dbReference type="NCBI Taxonomy" id="2486751"/>
    <lineage>
        <taxon>Bacteria</taxon>
        <taxon>Bacillati</taxon>
        <taxon>Bacillota</taxon>
        <taxon>Bacilli</taxon>
        <taxon>Bacillales</taxon>
        <taxon>Paenibacillaceae</taxon>
        <taxon>Paenibacillus</taxon>
    </lineage>
</organism>